<name>A0A371HGU2_MUCPR</name>
<reference evidence="1" key="1">
    <citation type="submission" date="2018-05" db="EMBL/GenBank/DDBJ databases">
        <title>Draft genome of Mucuna pruriens seed.</title>
        <authorList>
            <person name="Nnadi N.E."/>
            <person name="Vos R."/>
            <person name="Hasami M.H."/>
            <person name="Devisetty U.K."/>
            <person name="Aguiy J.C."/>
        </authorList>
    </citation>
    <scope>NUCLEOTIDE SEQUENCE [LARGE SCALE GENOMIC DNA]</scope>
    <source>
        <strain evidence="1">JCA_2017</strain>
    </source>
</reference>
<protein>
    <submittedName>
        <fullName evidence="1">Mitochondrial protein</fullName>
    </submittedName>
</protein>
<sequence>MDPSKVKSVLQWPMPKNAKGVRGFLVLTGYYRKFKDYGKVAKPFIEITKKEGFKWSSKHKMLLECLKRRSHLHQYWLCPISTRKLRKICLCKGANGSSFGYSTLEALLGCKFTVCIDQKILVAATVTTSDHYGSTKYCYNE</sequence>
<organism evidence="1 2">
    <name type="scientific">Mucuna pruriens</name>
    <name type="common">Velvet bean</name>
    <name type="synonym">Dolichos pruriens</name>
    <dbReference type="NCBI Taxonomy" id="157652"/>
    <lineage>
        <taxon>Eukaryota</taxon>
        <taxon>Viridiplantae</taxon>
        <taxon>Streptophyta</taxon>
        <taxon>Embryophyta</taxon>
        <taxon>Tracheophyta</taxon>
        <taxon>Spermatophyta</taxon>
        <taxon>Magnoliopsida</taxon>
        <taxon>eudicotyledons</taxon>
        <taxon>Gunneridae</taxon>
        <taxon>Pentapetalae</taxon>
        <taxon>rosids</taxon>
        <taxon>fabids</taxon>
        <taxon>Fabales</taxon>
        <taxon>Fabaceae</taxon>
        <taxon>Papilionoideae</taxon>
        <taxon>50 kb inversion clade</taxon>
        <taxon>NPAAA clade</taxon>
        <taxon>indigoferoid/millettioid clade</taxon>
        <taxon>Phaseoleae</taxon>
        <taxon>Mucuna</taxon>
    </lineage>
</organism>
<dbReference type="OrthoDB" id="6761011at2759"/>
<proteinExistence type="predicted"/>
<dbReference type="SUPFAM" id="SSF56672">
    <property type="entry name" value="DNA/RNA polymerases"/>
    <property type="match status" value="1"/>
</dbReference>
<dbReference type="Proteomes" id="UP000257109">
    <property type="component" value="Unassembled WGS sequence"/>
</dbReference>
<dbReference type="PANTHER" id="PTHR33064">
    <property type="entry name" value="POL PROTEIN"/>
    <property type="match status" value="1"/>
</dbReference>
<dbReference type="InterPro" id="IPR051320">
    <property type="entry name" value="Viral_Replic_Matur_Polypro"/>
</dbReference>
<dbReference type="EMBL" id="QJKJ01002620">
    <property type="protein sequence ID" value="RDY02008.1"/>
    <property type="molecule type" value="Genomic_DNA"/>
</dbReference>
<dbReference type="InterPro" id="IPR043128">
    <property type="entry name" value="Rev_trsase/Diguanyl_cyclase"/>
</dbReference>
<dbReference type="AlphaFoldDB" id="A0A371HGU2"/>
<accession>A0A371HGU2</accession>
<feature type="non-terminal residue" evidence="1">
    <location>
        <position position="1"/>
    </location>
</feature>
<dbReference type="InterPro" id="IPR043502">
    <property type="entry name" value="DNA/RNA_pol_sf"/>
</dbReference>
<gene>
    <name evidence="1" type="ORF">CR513_14596</name>
</gene>
<comment type="caution">
    <text evidence="1">The sequence shown here is derived from an EMBL/GenBank/DDBJ whole genome shotgun (WGS) entry which is preliminary data.</text>
</comment>
<evidence type="ECO:0000313" key="2">
    <source>
        <dbReference type="Proteomes" id="UP000257109"/>
    </source>
</evidence>
<dbReference type="STRING" id="157652.A0A371HGU2"/>
<dbReference type="Gene3D" id="3.30.70.270">
    <property type="match status" value="1"/>
</dbReference>
<keyword evidence="2" id="KW-1185">Reference proteome</keyword>
<evidence type="ECO:0000313" key="1">
    <source>
        <dbReference type="EMBL" id="RDY02008.1"/>
    </source>
</evidence>
<dbReference type="PANTHER" id="PTHR33064:SF37">
    <property type="entry name" value="RIBONUCLEASE H"/>
    <property type="match status" value="1"/>
</dbReference>